<reference evidence="2" key="1">
    <citation type="submission" date="2019-08" db="EMBL/GenBank/DDBJ databases">
        <title>The genome of the North American firefly Photinus pyralis.</title>
        <authorList>
            <consortium name="Photinus pyralis genome working group"/>
            <person name="Fallon T.R."/>
            <person name="Sander Lower S.E."/>
            <person name="Weng J.-K."/>
        </authorList>
    </citation>
    <scope>NUCLEOTIDE SEQUENCE</scope>
    <source>
        <strain evidence="2">TRF0915ILg1</strain>
        <tissue evidence="2">Whole body</tissue>
    </source>
</reference>
<accession>A0A8K0G193</accession>
<dbReference type="Proteomes" id="UP000801492">
    <property type="component" value="Unassembled WGS sequence"/>
</dbReference>
<feature type="compositionally biased region" description="Polar residues" evidence="1">
    <location>
        <begin position="56"/>
        <end position="70"/>
    </location>
</feature>
<keyword evidence="3" id="KW-1185">Reference proteome</keyword>
<evidence type="ECO:0000256" key="1">
    <source>
        <dbReference type="SAM" id="MobiDB-lite"/>
    </source>
</evidence>
<feature type="region of interest" description="Disordered" evidence="1">
    <location>
        <begin position="56"/>
        <end position="89"/>
    </location>
</feature>
<evidence type="ECO:0000313" key="2">
    <source>
        <dbReference type="EMBL" id="KAF2882029.1"/>
    </source>
</evidence>
<dbReference type="EMBL" id="VTPC01090660">
    <property type="protein sequence ID" value="KAF2882029.1"/>
    <property type="molecule type" value="Genomic_DNA"/>
</dbReference>
<comment type="caution">
    <text evidence="2">The sequence shown here is derived from an EMBL/GenBank/DDBJ whole genome shotgun (WGS) entry which is preliminary data.</text>
</comment>
<evidence type="ECO:0000313" key="3">
    <source>
        <dbReference type="Proteomes" id="UP000801492"/>
    </source>
</evidence>
<proteinExistence type="predicted"/>
<organism evidence="2 3">
    <name type="scientific">Ignelater luminosus</name>
    <name type="common">Cucubano</name>
    <name type="synonym">Pyrophorus luminosus</name>
    <dbReference type="NCBI Taxonomy" id="2038154"/>
    <lineage>
        <taxon>Eukaryota</taxon>
        <taxon>Metazoa</taxon>
        <taxon>Ecdysozoa</taxon>
        <taxon>Arthropoda</taxon>
        <taxon>Hexapoda</taxon>
        <taxon>Insecta</taxon>
        <taxon>Pterygota</taxon>
        <taxon>Neoptera</taxon>
        <taxon>Endopterygota</taxon>
        <taxon>Coleoptera</taxon>
        <taxon>Polyphaga</taxon>
        <taxon>Elateriformia</taxon>
        <taxon>Elateroidea</taxon>
        <taxon>Elateridae</taxon>
        <taxon>Agrypninae</taxon>
        <taxon>Pyrophorini</taxon>
        <taxon>Ignelater</taxon>
    </lineage>
</organism>
<name>A0A8K0G193_IGNLU</name>
<protein>
    <submittedName>
        <fullName evidence="2">Uncharacterized protein</fullName>
    </submittedName>
</protein>
<dbReference type="AlphaFoldDB" id="A0A8K0G193"/>
<sequence length="89" mass="9825">MGIENLDCEIGSPRIITESSVNMNILEDGRQQELVPRDLTSLCTLAPAEIIITQDASENPRLSTQDSTPITDMHLLTPRSNTNNKDDLC</sequence>
<gene>
    <name evidence="2" type="ORF">ILUMI_24129</name>
</gene>
<dbReference type="OrthoDB" id="6819591at2759"/>